<evidence type="ECO:0000313" key="2">
    <source>
        <dbReference type="Proteomes" id="UP000011704"/>
    </source>
</evidence>
<reference evidence="1 2" key="1">
    <citation type="journal article" date="2013" name="Front. Microbiol.">
        <title>The genome of Nitrospina gracilis illuminates the metabolism and evolution of the major marine nitrite oxidizer.</title>
        <authorList>
            <person name="Luecker S."/>
            <person name="Nowka B."/>
            <person name="Rattei T."/>
            <person name="Spieck E."/>
            <person name="and Daims H."/>
        </authorList>
    </citation>
    <scope>NUCLEOTIDE SEQUENCE [LARGE SCALE GENOMIC DNA]</scope>
    <source>
        <strain evidence="1 2">3/211</strain>
    </source>
</reference>
<dbReference type="Proteomes" id="UP000011704">
    <property type="component" value="Unassembled WGS sequence"/>
</dbReference>
<dbReference type="EMBL" id="CAQJ01000108">
    <property type="protein sequence ID" value="CCQ92126.1"/>
    <property type="molecule type" value="Genomic_DNA"/>
</dbReference>
<sequence>MNHPNHEYILSHHVLLAKCYAQKGDEPQMVRNLQFVRENKPELLPSLREDPAFTKYRHLALFR</sequence>
<dbReference type="STRING" id="1266370.NITGR_980001"/>
<evidence type="ECO:0000313" key="1">
    <source>
        <dbReference type="EMBL" id="CCQ92126.1"/>
    </source>
</evidence>
<dbReference type="AlphaFoldDB" id="M1YNL8"/>
<name>M1YNL8_NITG3</name>
<proteinExistence type="predicted"/>
<dbReference type="HOGENOM" id="CLU_2881289_0_0_0"/>
<gene>
    <name evidence="1" type="ORF">NITGR_980001</name>
</gene>
<keyword evidence="2" id="KW-1185">Reference proteome</keyword>
<organism evidence="1 2">
    <name type="scientific">Nitrospina gracilis (strain 3/211)</name>
    <dbReference type="NCBI Taxonomy" id="1266370"/>
    <lineage>
        <taxon>Bacteria</taxon>
        <taxon>Pseudomonadati</taxon>
        <taxon>Nitrospinota/Tectimicrobiota group</taxon>
        <taxon>Nitrospinota</taxon>
        <taxon>Nitrospinia</taxon>
        <taxon>Nitrospinales</taxon>
        <taxon>Nitrospinaceae</taxon>
        <taxon>Nitrospina</taxon>
    </lineage>
</organism>
<accession>M1YNL8</accession>
<dbReference type="InParanoid" id="M1YNL8"/>
<comment type="caution">
    <text evidence="1">The sequence shown here is derived from an EMBL/GenBank/DDBJ whole genome shotgun (WGS) entry which is preliminary data.</text>
</comment>
<protein>
    <submittedName>
        <fullName evidence="1">Uncharacterized protein</fullName>
    </submittedName>
</protein>